<proteinExistence type="predicted"/>
<evidence type="ECO:0000256" key="3">
    <source>
        <dbReference type="ARBA" id="ARBA00022840"/>
    </source>
</evidence>
<dbReference type="SUPFAM" id="SSF52540">
    <property type="entry name" value="P-loop containing nucleoside triphosphate hydrolases"/>
    <property type="match status" value="1"/>
</dbReference>
<dbReference type="FunFam" id="3.40.50.300:FF:000032">
    <property type="entry name" value="Export ABC transporter ATP-binding protein"/>
    <property type="match status" value="1"/>
</dbReference>
<dbReference type="SMART" id="SM00382">
    <property type="entry name" value="AAA"/>
    <property type="match status" value="1"/>
</dbReference>
<evidence type="ECO:0000313" key="6">
    <source>
        <dbReference type="Proteomes" id="UP000000851"/>
    </source>
</evidence>
<dbReference type="GO" id="GO:0022857">
    <property type="term" value="F:transmembrane transporter activity"/>
    <property type="evidence" value="ECO:0007669"/>
    <property type="project" value="TreeGrafter"/>
</dbReference>
<evidence type="ECO:0000259" key="4">
    <source>
        <dbReference type="PROSITE" id="PS50893"/>
    </source>
</evidence>
<dbReference type="InterPro" id="IPR017911">
    <property type="entry name" value="MacB-like_ATP-bd"/>
</dbReference>
<dbReference type="KEGG" id="cai:Caci_5450"/>
<dbReference type="Gene3D" id="3.40.50.300">
    <property type="entry name" value="P-loop containing nucleotide triphosphate hydrolases"/>
    <property type="match status" value="1"/>
</dbReference>
<dbReference type="AlphaFoldDB" id="C7Q9G3"/>
<reference evidence="5 6" key="1">
    <citation type="journal article" date="2009" name="Stand. Genomic Sci.">
        <title>Complete genome sequence of Catenulispora acidiphila type strain (ID 139908).</title>
        <authorList>
            <person name="Copeland A."/>
            <person name="Lapidus A."/>
            <person name="Glavina Del Rio T."/>
            <person name="Nolan M."/>
            <person name="Lucas S."/>
            <person name="Chen F."/>
            <person name="Tice H."/>
            <person name="Cheng J.F."/>
            <person name="Bruce D."/>
            <person name="Goodwin L."/>
            <person name="Pitluck S."/>
            <person name="Mikhailova N."/>
            <person name="Pati A."/>
            <person name="Ivanova N."/>
            <person name="Mavromatis K."/>
            <person name="Chen A."/>
            <person name="Palaniappan K."/>
            <person name="Chain P."/>
            <person name="Land M."/>
            <person name="Hauser L."/>
            <person name="Chang Y.J."/>
            <person name="Jeffries C.D."/>
            <person name="Chertkov O."/>
            <person name="Brettin T."/>
            <person name="Detter J.C."/>
            <person name="Han C."/>
            <person name="Ali Z."/>
            <person name="Tindall B.J."/>
            <person name="Goker M."/>
            <person name="Bristow J."/>
            <person name="Eisen J.A."/>
            <person name="Markowitz V."/>
            <person name="Hugenholtz P."/>
            <person name="Kyrpides N.C."/>
            <person name="Klenk H.P."/>
        </authorList>
    </citation>
    <scope>NUCLEOTIDE SEQUENCE [LARGE SCALE GENOMIC DNA]</scope>
    <source>
        <strain evidence="6">DSM 44928 / JCM 14897 / NBRC 102108 / NRRL B-24433 / ID139908</strain>
    </source>
</reference>
<dbReference type="PANTHER" id="PTHR24220">
    <property type="entry name" value="IMPORT ATP-BINDING PROTEIN"/>
    <property type="match status" value="1"/>
</dbReference>
<keyword evidence="3" id="KW-0067">ATP-binding</keyword>
<dbReference type="InterPro" id="IPR003593">
    <property type="entry name" value="AAA+_ATPase"/>
</dbReference>
<evidence type="ECO:0000256" key="1">
    <source>
        <dbReference type="ARBA" id="ARBA00022448"/>
    </source>
</evidence>
<dbReference type="PROSITE" id="PS00211">
    <property type="entry name" value="ABC_TRANSPORTER_1"/>
    <property type="match status" value="1"/>
</dbReference>
<accession>C7Q9G3</accession>
<evidence type="ECO:0000256" key="2">
    <source>
        <dbReference type="ARBA" id="ARBA00022741"/>
    </source>
</evidence>
<keyword evidence="1" id="KW-0813">Transport</keyword>
<dbReference type="InterPro" id="IPR015854">
    <property type="entry name" value="ABC_transpr_LolD-like"/>
</dbReference>
<organism evidence="5 6">
    <name type="scientific">Catenulispora acidiphila (strain DSM 44928 / JCM 14897 / NBRC 102108 / NRRL B-24433 / ID139908)</name>
    <dbReference type="NCBI Taxonomy" id="479433"/>
    <lineage>
        <taxon>Bacteria</taxon>
        <taxon>Bacillati</taxon>
        <taxon>Actinomycetota</taxon>
        <taxon>Actinomycetes</taxon>
        <taxon>Catenulisporales</taxon>
        <taxon>Catenulisporaceae</taxon>
        <taxon>Catenulispora</taxon>
    </lineage>
</organism>
<protein>
    <submittedName>
        <fullName evidence="5">ABC transporter related</fullName>
    </submittedName>
</protein>
<dbReference type="PROSITE" id="PS50893">
    <property type="entry name" value="ABC_TRANSPORTER_2"/>
    <property type="match status" value="1"/>
</dbReference>
<dbReference type="RefSeq" id="WP_015794038.1">
    <property type="nucleotide sequence ID" value="NC_013131.1"/>
</dbReference>
<dbReference type="InterPro" id="IPR027417">
    <property type="entry name" value="P-loop_NTPase"/>
</dbReference>
<dbReference type="PANTHER" id="PTHR24220:SF86">
    <property type="entry name" value="ABC TRANSPORTER ABCH.1"/>
    <property type="match status" value="1"/>
</dbReference>
<dbReference type="GO" id="GO:0098796">
    <property type="term" value="C:membrane protein complex"/>
    <property type="evidence" value="ECO:0007669"/>
    <property type="project" value="UniProtKB-ARBA"/>
</dbReference>
<dbReference type="GO" id="GO:0005886">
    <property type="term" value="C:plasma membrane"/>
    <property type="evidence" value="ECO:0007669"/>
    <property type="project" value="TreeGrafter"/>
</dbReference>
<dbReference type="GO" id="GO:0005524">
    <property type="term" value="F:ATP binding"/>
    <property type="evidence" value="ECO:0007669"/>
    <property type="project" value="UniProtKB-KW"/>
</dbReference>
<dbReference type="GO" id="GO:0016887">
    <property type="term" value="F:ATP hydrolysis activity"/>
    <property type="evidence" value="ECO:0007669"/>
    <property type="project" value="InterPro"/>
</dbReference>
<dbReference type="CDD" id="cd03255">
    <property type="entry name" value="ABC_MJ0796_LolCDE_FtsE"/>
    <property type="match status" value="1"/>
</dbReference>
<gene>
    <name evidence="5" type="ordered locus">Caci_5450</name>
</gene>
<dbReference type="InParanoid" id="C7Q9G3"/>
<dbReference type="Proteomes" id="UP000000851">
    <property type="component" value="Chromosome"/>
</dbReference>
<keyword evidence="2" id="KW-0547">Nucleotide-binding</keyword>
<dbReference type="EMBL" id="CP001700">
    <property type="protein sequence ID" value="ACU74309.1"/>
    <property type="molecule type" value="Genomic_DNA"/>
</dbReference>
<keyword evidence="6" id="KW-1185">Reference proteome</keyword>
<dbReference type="HOGENOM" id="CLU_000604_1_22_11"/>
<dbReference type="InterPro" id="IPR003439">
    <property type="entry name" value="ABC_transporter-like_ATP-bd"/>
</dbReference>
<dbReference type="InterPro" id="IPR017871">
    <property type="entry name" value="ABC_transporter-like_CS"/>
</dbReference>
<dbReference type="OrthoDB" id="9802264at2"/>
<dbReference type="STRING" id="479433.Caci_5450"/>
<evidence type="ECO:0000313" key="5">
    <source>
        <dbReference type="EMBL" id="ACU74309.1"/>
    </source>
</evidence>
<feature type="domain" description="ABC transporter" evidence="4">
    <location>
        <begin position="2"/>
        <end position="241"/>
    </location>
</feature>
<dbReference type="Pfam" id="PF00005">
    <property type="entry name" value="ABC_tran"/>
    <property type="match status" value="1"/>
</dbReference>
<dbReference type="eggNOG" id="COG1136">
    <property type="taxonomic scope" value="Bacteria"/>
</dbReference>
<sequence length="244" mass="26642">MYEISGLTKTYKRGKDTVEALRGVDVVIPDGDLLAIQGPTGHGKSTLLQLIGGLDRPTGGRLVFNGRDMAGMNETQLTKLRARHFGYIFQSFNLIPTLTAQENVETALVPLGVSATERRERAARALADVGLDERRSHLPAELSGGQQQRVAIARALVKEPEVIMADEPTGNLDEETRDEIFALLQSLWRDRGLTVVMVTHDSAIAKRVPHLARIKNGKLSVLREPEVSKLPADTRRLPGTAPVG</sequence>
<name>C7Q9G3_CATAD</name>